<protein>
    <recommendedName>
        <fullName evidence="2">YkuD domain-containing protein</fullName>
    </recommendedName>
</protein>
<proteinExistence type="predicted"/>
<accession>A0A7S9SU53</accession>
<dbReference type="EMBL" id="MW030556">
    <property type="protein sequence ID" value="QPI16325.1"/>
    <property type="molecule type" value="Genomic_DNA"/>
</dbReference>
<name>A0A7S9SU53_9VIRU</name>
<organism evidence="1">
    <name type="scientific">Virus NIOZ-UU157</name>
    <dbReference type="NCBI Taxonomy" id="2763269"/>
    <lineage>
        <taxon>Viruses</taxon>
    </lineage>
</organism>
<gene>
    <name evidence="1" type="ORF">NIOZUU157_00215</name>
</gene>
<reference evidence="1" key="1">
    <citation type="submission" date="2020-08" db="EMBL/GenBank/DDBJ databases">
        <title>Bridging the membrane lipid divide: bacteria of the FCB group superphylum have the potential to synthesize archaeal ether lipids.</title>
        <authorList>
            <person name="Villanueva L."/>
            <person name="von Meijenfeldt F.A.B."/>
            <person name="Westbye A.B."/>
            <person name="Yadav S."/>
            <person name="Hopmans E.C."/>
            <person name="Dutilh B.E."/>
            <person name="Sinninghe Damste J.S."/>
        </authorList>
    </citation>
    <scope>NUCLEOTIDE SEQUENCE</scope>
    <source>
        <strain evidence="1">NIOZ-UU157</strain>
    </source>
</reference>
<evidence type="ECO:0008006" key="2">
    <source>
        <dbReference type="Google" id="ProtNLM"/>
    </source>
</evidence>
<sequence>MKYSVDHIKSALERKGYKFFETGDYNVNIVGIRNSKTANKVTNAFDDTITVSYKIKGEWVYHEFDCTTDPGTHYMNDPILEDAGTAILKPGQYAKSHKIRKHGGKYEALGQQNNVTVYRDNNRDDVYNLNQENTDTGLFGINIHRATARTGNKSTQVDKWSAGCQVIASNDDFTQFMKIMRKSRKEWSNNFTYTLIESVDIQSTWL</sequence>
<evidence type="ECO:0000313" key="1">
    <source>
        <dbReference type="EMBL" id="QPI16325.1"/>
    </source>
</evidence>